<dbReference type="AlphaFoldDB" id="A0A192A586"/>
<accession>A0A192A586</accession>
<dbReference type="GeneID" id="61528962"/>
<dbReference type="InterPro" id="IPR049802">
    <property type="entry name" value="RhsC-like_FIX"/>
</dbReference>
<evidence type="ECO:0000313" key="2">
    <source>
        <dbReference type="Proteomes" id="UP000078572"/>
    </source>
</evidence>
<evidence type="ECO:0000313" key="1">
    <source>
        <dbReference type="EMBL" id="ANJ75416.1"/>
    </source>
</evidence>
<dbReference type="OrthoDB" id="7324255at2"/>
<sequence>MSSSDTAQAPGGLTWSKFKSICADVGDWTWGTVQGAFNEKASFSQILVDAVIGMIPLVGDGTAVRDLIAVIMGLVNDPKKRDEVFEWVLLVVLVFALIPVIGGVVKGVGRIVVKVFKEAALLTGAARAAKLMEGAQEIIAFLNRIGVKNAEQWLLKLRFSDYLAQIMDRFGALMDVLEIALQLIKAKAASMIPASLAQRIDALRNGLALVKAKGNEMIPKAIKELDQQLRELQAYVRSGGETTSRVALHEAATGERVATKADEARLVEDGTLPTRSARGGWKQNEAPAGRPDKYAHIYKPEPGYPDLTKRVDKNGQLEQVAAYSGRIVNRELKQGEEIFRFFGPGGATHGVDIDPSKASGAWWGLGSAPKTAKEWREKAAVLDEFNRDGFFVTSRVEGKGGPKAAVGTVSEQTGTKLPGQYLPGGATQAYFYLDKALAEQLVAYGDKVVATGKPAKLVDPVSGMTFHIQPTGWTDANGIWGYLRSPGNGTVHTAKVAEHEEASKDNHEVVVTP</sequence>
<dbReference type="RefSeq" id="WP_064807999.1">
    <property type="nucleotide sequence ID" value="NZ_CP016023.1"/>
</dbReference>
<dbReference type="Proteomes" id="UP000078572">
    <property type="component" value="Chromosome 2"/>
</dbReference>
<dbReference type="EMBL" id="CP016023">
    <property type="protein sequence ID" value="ANJ75416.1"/>
    <property type="molecule type" value="Genomic_DNA"/>
</dbReference>
<gene>
    <name evidence="1" type="ORF">A9Y76_23250</name>
</gene>
<reference evidence="2" key="1">
    <citation type="submission" date="2016-06" db="EMBL/GenBank/DDBJ databases">
        <authorList>
            <person name="Xu Y."/>
            <person name="Nagy A."/>
            <person name="Yan X."/>
            <person name="Kim S.W."/>
            <person name="Haley B."/>
            <person name="Liu N.T."/>
            <person name="Nou X."/>
        </authorList>
    </citation>
    <scope>NUCLEOTIDE SEQUENCE [LARGE SCALE GENOMIC DNA]</scope>
    <source>
        <strain evidence="2">ATCC 49129</strain>
    </source>
</reference>
<protein>
    <submittedName>
        <fullName evidence="1">Uncharacterized protein</fullName>
    </submittedName>
</protein>
<name>A0A192A586_9RALS</name>
<keyword evidence="2" id="KW-1185">Reference proteome</keyword>
<proteinExistence type="predicted"/>
<organism evidence="1 2">
    <name type="scientific">Ralstonia insidiosa</name>
    <dbReference type="NCBI Taxonomy" id="190721"/>
    <lineage>
        <taxon>Bacteria</taxon>
        <taxon>Pseudomonadati</taxon>
        <taxon>Pseudomonadota</taxon>
        <taxon>Betaproteobacteria</taxon>
        <taxon>Burkholderiales</taxon>
        <taxon>Burkholderiaceae</taxon>
        <taxon>Ralstonia</taxon>
    </lineage>
</organism>
<dbReference type="CDD" id="cd20746">
    <property type="entry name" value="FIX_Ntox15_NUC_DUF4112_RhsA-like"/>
    <property type="match status" value="1"/>
</dbReference>